<evidence type="ECO:0000256" key="1">
    <source>
        <dbReference type="SAM" id="MobiDB-lite"/>
    </source>
</evidence>
<dbReference type="RefSeq" id="XP_040671840.1">
    <property type="nucleotide sequence ID" value="XM_040807576.1"/>
</dbReference>
<evidence type="ECO:0000256" key="2">
    <source>
        <dbReference type="SAM" id="Phobius"/>
    </source>
</evidence>
<dbReference type="AlphaFoldDB" id="A0A1L9PX29"/>
<feature type="signal peptide" evidence="3">
    <location>
        <begin position="1"/>
        <end position="18"/>
    </location>
</feature>
<keyword evidence="2" id="KW-0472">Membrane</keyword>
<dbReference type="STRING" id="1036611.A0A1L9PX29"/>
<feature type="compositionally biased region" description="Acidic residues" evidence="1">
    <location>
        <begin position="610"/>
        <end position="622"/>
    </location>
</feature>
<dbReference type="InterPro" id="IPR053143">
    <property type="entry name" value="Arylsulfate_ST"/>
</dbReference>
<evidence type="ECO:0000313" key="4">
    <source>
        <dbReference type="EMBL" id="OJJ06078.1"/>
    </source>
</evidence>
<feature type="region of interest" description="Disordered" evidence="1">
    <location>
        <begin position="608"/>
        <end position="669"/>
    </location>
</feature>
<gene>
    <name evidence="4" type="ORF">ASPVEDRAFT_139391</name>
</gene>
<feature type="transmembrane region" description="Helical" evidence="2">
    <location>
        <begin position="537"/>
        <end position="557"/>
    </location>
</feature>
<dbReference type="GeneID" id="63723087"/>
<keyword evidence="2" id="KW-0812">Transmembrane</keyword>
<proteinExistence type="predicted"/>
<name>A0A1L9PX29_ASPVE</name>
<feature type="compositionally biased region" description="Polar residues" evidence="1">
    <location>
        <begin position="632"/>
        <end position="644"/>
    </location>
</feature>
<accession>A0A1L9PX29</accession>
<dbReference type="Proteomes" id="UP000184073">
    <property type="component" value="Unassembled WGS sequence"/>
</dbReference>
<dbReference type="OrthoDB" id="5427350at2759"/>
<feature type="region of interest" description="Disordered" evidence="1">
    <location>
        <begin position="514"/>
        <end position="535"/>
    </location>
</feature>
<reference evidence="5" key="1">
    <citation type="journal article" date="2017" name="Genome Biol.">
        <title>Comparative genomics reveals high biological diversity and specific adaptations in the industrially and medically important fungal genus Aspergillus.</title>
        <authorList>
            <person name="de Vries R.P."/>
            <person name="Riley R."/>
            <person name="Wiebenga A."/>
            <person name="Aguilar-Osorio G."/>
            <person name="Amillis S."/>
            <person name="Uchima C.A."/>
            <person name="Anderluh G."/>
            <person name="Asadollahi M."/>
            <person name="Askin M."/>
            <person name="Barry K."/>
            <person name="Battaglia E."/>
            <person name="Bayram O."/>
            <person name="Benocci T."/>
            <person name="Braus-Stromeyer S.A."/>
            <person name="Caldana C."/>
            <person name="Canovas D."/>
            <person name="Cerqueira G.C."/>
            <person name="Chen F."/>
            <person name="Chen W."/>
            <person name="Choi C."/>
            <person name="Clum A."/>
            <person name="Dos Santos R.A."/>
            <person name="Damasio A.R."/>
            <person name="Diallinas G."/>
            <person name="Emri T."/>
            <person name="Fekete E."/>
            <person name="Flipphi M."/>
            <person name="Freyberg S."/>
            <person name="Gallo A."/>
            <person name="Gournas C."/>
            <person name="Habgood R."/>
            <person name="Hainaut M."/>
            <person name="Harispe M.L."/>
            <person name="Henrissat B."/>
            <person name="Hilden K.S."/>
            <person name="Hope R."/>
            <person name="Hossain A."/>
            <person name="Karabika E."/>
            <person name="Karaffa L."/>
            <person name="Karanyi Z."/>
            <person name="Krasevec N."/>
            <person name="Kuo A."/>
            <person name="Kusch H."/>
            <person name="LaButti K."/>
            <person name="Lagendijk E.L."/>
            <person name="Lapidus A."/>
            <person name="Levasseur A."/>
            <person name="Lindquist E."/>
            <person name="Lipzen A."/>
            <person name="Logrieco A.F."/>
            <person name="MacCabe A."/>
            <person name="Maekelae M.R."/>
            <person name="Malavazi I."/>
            <person name="Melin P."/>
            <person name="Meyer V."/>
            <person name="Mielnichuk N."/>
            <person name="Miskei M."/>
            <person name="Molnar A.P."/>
            <person name="Mule G."/>
            <person name="Ngan C.Y."/>
            <person name="Orejas M."/>
            <person name="Orosz E."/>
            <person name="Ouedraogo J.P."/>
            <person name="Overkamp K.M."/>
            <person name="Park H.-S."/>
            <person name="Perrone G."/>
            <person name="Piumi F."/>
            <person name="Punt P.J."/>
            <person name="Ram A.F."/>
            <person name="Ramon A."/>
            <person name="Rauscher S."/>
            <person name="Record E."/>
            <person name="Riano-Pachon D.M."/>
            <person name="Robert V."/>
            <person name="Roehrig J."/>
            <person name="Ruller R."/>
            <person name="Salamov A."/>
            <person name="Salih N.S."/>
            <person name="Samson R.A."/>
            <person name="Sandor E."/>
            <person name="Sanguinetti M."/>
            <person name="Schuetze T."/>
            <person name="Sepcic K."/>
            <person name="Shelest E."/>
            <person name="Sherlock G."/>
            <person name="Sophianopoulou V."/>
            <person name="Squina F.M."/>
            <person name="Sun H."/>
            <person name="Susca A."/>
            <person name="Todd R.B."/>
            <person name="Tsang A."/>
            <person name="Unkles S.E."/>
            <person name="van de Wiele N."/>
            <person name="van Rossen-Uffink D."/>
            <person name="Oliveira J.V."/>
            <person name="Vesth T.C."/>
            <person name="Visser J."/>
            <person name="Yu J.-H."/>
            <person name="Zhou M."/>
            <person name="Andersen M.R."/>
            <person name="Archer D.B."/>
            <person name="Baker S.E."/>
            <person name="Benoit I."/>
            <person name="Brakhage A.A."/>
            <person name="Braus G.H."/>
            <person name="Fischer R."/>
            <person name="Frisvad J.C."/>
            <person name="Goldman G.H."/>
            <person name="Houbraken J."/>
            <person name="Oakley B."/>
            <person name="Pocsi I."/>
            <person name="Scazzocchio C."/>
            <person name="Seiboth B."/>
            <person name="vanKuyk P.A."/>
            <person name="Wortman J."/>
            <person name="Dyer P.S."/>
            <person name="Grigoriev I.V."/>
        </authorList>
    </citation>
    <scope>NUCLEOTIDE SEQUENCE [LARGE SCALE GENOMIC DNA]</scope>
    <source>
        <strain evidence="5">CBS 583.65</strain>
    </source>
</reference>
<keyword evidence="3" id="KW-0732">Signal</keyword>
<evidence type="ECO:0000313" key="5">
    <source>
        <dbReference type="Proteomes" id="UP000184073"/>
    </source>
</evidence>
<keyword evidence="5" id="KW-1185">Reference proteome</keyword>
<organism evidence="4 5">
    <name type="scientific">Aspergillus versicolor CBS 583.65</name>
    <dbReference type="NCBI Taxonomy" id="1036611"/>
    <lineage>
        <taxon>Eukaryota</taxon>
        <taxon>Fungi</taxon>
        <taxon>Dikarya</taxon>
        <taxon>Ascomycota</taxon>
        <taxon>Pezizomycotina</taxon>
        <taxon>Eurotiomycetes</taxon>
        <taxon>Eurotiomycetidae</taxon>
        <taxon>Eurotiales</taxon>
        <taxon>Aspergillaceae</taxon>
        <taxon>Aspergillus</taxon>
        <taxon>Aspergillus subgen. Nidulantes</taxon>
    </lineage>
</organism>
<evidence type="ECO:0000256" key="3">
    <source>
        <dbReference type="SAM" id="SignalP"/>
    </source>
</evidence>
<evidence type="ECO:0008006" key="6">
    <source>
        <dbReference type="Google" id="ProtNLM"/>
    </source>
</evidence>
<dbReference type="InterPro" id="IPR039535">
    <property type="entry name" value="ASST-like"/>
</dbReference>
<dbReference type="EMBL" id="KV878134">
    <property type="protein sequence ID" value="OJJ06078.1"/>
    <property type="molecule type" value="Genomic_DNA"/>
</dbReference>
<keyword evidence="2" id="KW-1133">Transmembrane helix</keyword>
<feature type="chain" id="PRO_5012092355" description="ASST-domain-containing protein" evidence="3">
    <location>
        <begin position="19"/>
        <end position="669"/>
    </location>
</feature>
<dbReference type="VEuPathDB" id="FungiDB:ASPVEDRAFT_139391"/>
<protein>
    <recommendedName>
        <fullName evidence="6">ASST-domain-containing protein</fullName>
    </recommendedName>
</protein>
<dbReference type="Pfam" id="PF14269">
    <property type="entry name" value="Arylsulfotran_2"/>
    <property type="match status" value="1"/>
</dbReference>
<dbReference type="PANTHER" id="PTHR35340:SF5">
    <property type="entry name" value="ASST-DOMAIN-CONTAINING PROTEIN"/>
    <property type="match status" value="1"/>
</dbReference>
<dbReference type="PANTHER" id="PTHR35340">
    <property type="entry name" value="PQQ ENZYME REPEAT PROTEIN-RELATED"/>
    <property type="match status" value="1"/>
</dbReference>
<sequence length="669" mass="74209">MWCSSLLAIPILLNLVYASKSAEPTGEWPTEIYRSTSVFGTSVYFARGTQNCHDGLYTLLAPRGEGVAAHGPTILDQSGNLVWASKDVYDTVYNLDVQEYKGDDYLTFWTGYDKASGHGEGTIRMLDSQYNERYAISGPKGQSIDMHEFQITHDDTALFIVYDTVSVDLQSVKGPQKGWIWDSRFVEVDIETNDVLFEWRASEHFNFTDVNSKTTNSTGWTFAHAWDFFHIHSVEKDTRGNYLISALHTDHLTYLDGRSGDIIWRLGGNHTDFQDISSGKRASNFASPNDARFHDDGNTITLFDNTTPGDKINRGVILSVDQVQMTVDVHSEFRAYTHDGATPESQPQSDGSVQLLPNGNVLVSYGRNAPAWTEYSDLGIPKCHSQFGPLSSYGKGNPTTYRVKKRPWTGLPDSTPDFELDGYEAAVSWNGATEVHQWVVEGAEVPLPRAASRSDESDSQAVSDTYFSAITKAKKTGFETIITIPFDAVQPYLRVRALDKKGLIIGTSAILPFNPTPADENPPSEEPPNESQPSLSLGHFFAGAGATIAILLCLTLFRRYCGAACLRSCRRIRLRRYGYLLAGRRGSESNWEEYVANEEQEVGLHIASDTDSDDSDEVEVSDLDNPRLSPAINRTPSWQSTMDSLDSGRPMLNRTPSALSSEASREKQS</sequence>